<organism evidence="1 2">
    <name type="scientific">Ensete ventricosum</name>
    <name type="common">Abyssinian banana</name>
    <name type="synonym">Musa ensete</name>
    <dbReference type="NCBI Taxonomy" id="4639"/>
    <lineage>
        <taxon>Eukaryota</taxon>
        <taxon>Viridiplantae</taxon>
        <taxon>Streptophyta</taxon>
        <taxon>Embryophyta</taxon>
        <taxon>Tracheophyta</taxon>
        <taxon>Spermatophyta</taxon>
        <taxon>Magnoliopsida</taxon>
        <taxon>Liliopsida</taxon>
        <taxon>Zingiberales</taxon>
        <taxon>Musaceae</taxon>
        <taxon>Ensete</taxon>
    </lineage>
</organism>
<evidence type="ECO:0000313" key="1">
    <source>
        <dbReference type="EMBL" id="RRT64211.1"/>
    </source>
</evidence>
<protein>
    <submittedName>
        <fullName evidence="1">Uncharacterized protein</fullName>
    </submittedName>
</protein>
<gene>
    <name evidence="1" type="ORF">B296_00042025</name>
</gene>
<dbReference type="AlphaFoldDB" id="A0A426ZJT0"/>
<name>A0A426ZJT0_ENSVE</name>
<dbReference type="EMBL" id="AMZH03006281">
    <property type="protein sequence ID" value="RRT64211.1"/>
    <property type="molecule type" value="Genomic_DNA"/>
</dbReference>
<evidence type="ECO:0000313" key="2">
    <source>
        <dbReference type="Proteomes" id="UP000287651"/>
    </source>
</evidence>
<comment type="caution">
    <text evidence="1">The sequence shown here is derived from an EMBL/GenBank/DDBJ whole genome shotgun (WGS) entry which is preliminary data.</text>
</comment>
<accession>A0A426ZJT0</accession>
<sequence length="236" mass="26107">MDGEHLNLSYVKGGRQPLFFSDYQHQPSWKAKATETCSPTDEKPSFLGSGGMEKMDRVAACHFSLTLSRVHFLCLQSSSQRSFLGLLPSHKKKTGPPSLCLPSVLPISRHAHLWPHLVTAMCFTALQRYLPLVVGWISCVQVEPANTGKSALDDLTYRGARQTRANAFVFGHRPRHRIRVLVGETDAEFCRTRSVRAAAECGVTNAIRHKLTLGRSIYSDRSTNGRVDVVGSVGKC</sequence>
<dbReference type="Proteomes" id="UP000287651">
    <property type="component" value="Unassembled WGS sequence"/>
</dbReference>
<proteinExistence type="predicted"/>
<reference evidence="1 2" key="1">
    <citation type="journal article" date="2014" name="Agronomy (Basel)">
        <title>A Draft Genome Sequence for Ensete ventricosum, the Drought-Tolerant Tree Against Hunger.</title>
        <authorList>
            <person name="Harrison J."/>
            <person name="Moore K.A."/>
            <person name="Paszkiewicz K."/>
            <person name="Jones T."/>
            <person name="Grant M."/>
            <person name="Ambacheew D."/>
            <person name="Muzemil S."/>
            <person name="Studholme D.J."/>
        </authorList>
    </citation>
    <scope>NUCLEOTIDE SEQUENCE [LARGE SCALE GENOMIC DNA]</scope>
</reference>